<dbReference type="Proteomes" id="UP000323188">
    <property type="component" value="Unassembled WGS sequence"/>
</dbReference>
<protein>
    <recommendedName>
        <fullName evidence="4">Type II secretion system protein</fullName>
    </recommendedName>
</protein>
<evidence type="ECO:0008006" key="4">
    <source>
        <dbReference type="Google" id="ProtNLM"/>
    </source>
</evidence>
<reference evidence="2 3" key="1">
    <citation type="submission" date="2019-09" db="EMBL/GenBank/DDBJ databases">
        <authorList>
            <person name="Khan S.A."/>
            <person name="Jeon C.O."/>
            <person name="Chun B.H."/>
            <person name="Jeong S.E."/>
        </authorList>
    </citation>
    <scope>NUCLEOTIDE SEQUENCE [LARGE SCALE GENOMIC DNA]</scope>
    <source>
        <strain evidence="2 3">KCTC 42508</strain>
    </source>
</reference>
<gene>
    <name evidence="2" type="ORF">F0361_11245</name>
</gene>
<sequence length="114" mass="12936">MALLKKIKASSLMETLVATVLIVIIFMVSSLVLNNIVTNNIRNNTEKVAERLVQLEYAIHHRALEVPFLETFGDWEIEISNQGNTKDNRLLIKAFNTRTNKEISKSVLIEGQNL</sequence>
<proteinExistence type="predicted"/>
<dbReference type="RefSeq" id="WP_154918712.1">
    <property type="nucleotide sequence ID" value="NZ_VUOE01000002.1"/>
</dbReference>
<dbReference type="AlphaFoldDB" id="A0A5B2TPU1"/>
<organism evidence="2 3">
    <name type="scientific">Maribacter flavus</name>
    <dbReference type="NCBI Taxonomy" id="1658664"/>
    <lineage>
        <taxon>Bacteria</taxon>
        <taxon>Pseudomonadati</taxon>
        <taxon>Bacteroidota</taxon>
        <taxon>Flavobacteriia</taxon>
        <taxon>Flavobacteriales</taxon>
        <taxon>Flavobacteriaceae</taxon>
        <taxon>Maribacter</taxon>
    </lineage>
</organism>
<dbReference type="EMBL" id="VUOE01000002">
    <property type="protein sequence ID" value="KAA2216572.1"/>
    <property type="molecule type" value="Genomic_DNA"/>
</dbReference>
<accession>A0A5B2TPU1</accession>
<comment type="caution">
    <text evidence="2">The sequence shown here is derived from an EMBL/GenBank/DDBJ whole genome shotgun (WGS) entry which is preliminary data.</text>
</comment>
<keyword evidence="1" id="KW-0472">Membrane</keyword>
<evidence type="ECO:0000313" key="2">
    <source>
        <dbReference type="EMBL" id="KAA2216572.1"/>
    </source>
</evidence>
<name>A0A5B2TPU1_9FLAO</name>
<evidence type="ECO:0000313" key="3">
    <source>
        <dbReference type="Proteomes" id="UP000323188"/>
    </source>
</evidence>
<evidence type="ECO:0000256" key="1">
    <source>
        <dbReference type="SAM" id="Phobius"/>
    </source>
</evidence>
<keyword evidence="1" id="KW-0812">Transmembrane</keyword>
<keyword evidence="1" id="KW-1133">Transmembrane helix</keyword>
<feature type="transmembrane region" description="Helical" evidence="1">
    <location>
        <begin position="12"/>
        <end position="33"/>
    </location>
</feature>